<evidence type="ECO:0000313" key="2">
    <source>
        <dbReference type="EMBL" id="PTX63590.1"/>
    </source>
</evidence>
<gene>
    <name evidence="2" type="ORF">C8N46_101191</name>
</gene>
<dbReference type="Proteomes" id="UP000244090">
    <property type="component" value="Unassembled WGS sequence"/>
</dbReference>
<feature type="chain" id="PRO_5015457898" evidence="1">
    <location>
        <begin position="23"/>
        <end position="437"/>
    </location>
</feature>
<reference evidence="2 3" key="1">
    <citation type="submission" date="2018-04" db="EMBL/GenBank/DDBJ databases">
        <title>Genomic Encyclopedia of Archaeal and Bacterial Type Strains, Phase II (KMG-II): from individual species to whole genera.</title>
        <authorList>
            <person name="Goeker M."/>
        </authorList>
    </citation>
    <scope>NUCLEOTIDE SEQUENCE [LARGE SCALE GENOMIC DNA]</scope>
    <source>
        <strain evidence="2 3">DSM 25731</strain>
    </source>
</reference>
<dbReference type="EMBL" id="QBKT01000001">
    <property type="protein sequence ID" value="PTX63590.1"/>
    <property type="molecule type" value="Genomic_DNA"/>
</dbReference>
<dbReference type="PROSITE" id="PS51257">
    <property type="entry name" value="PROKAR_LIPOPROTEIN"/>
    <property type="match status" value="1"/>
</dbReference>
<dbReference type="InterPro" id="IPR053143">
    <property type="entry name" value="Arylsulfate_ST"/>
</dbReference>
<dbReference type="Pfam" id="PF05935">
    <property type="entry name" value="Arylsulfotrans"/>
    <property type="match status" value="1"/>
</dbReference>
<sequence>MKQLYKVRYAVCALLFAFASCAEDDSVIITPEGGENPNPNPDPVVLAPEVEVYDADKVHNNITLVANVASETAFLLNKTGQKVHEFTFDAPLGNDLEILPNGKLLGIFKDPNAQITFGGYGGTVKIMSINGNVEWEYTLSNQNFVLHHDVEMLPNGNVLLLVWERIPEADAALQGSANPGDIYPETLMEINPDTNSIVWQWRSFDHIVQDDDSSLPNYGIVSQNPHKININYNPIANGDIMHANGFDYDTAKDVIYLSVNFFSEVWVIDHSTTTAEAATGSGGNYGKGGDLIYRFGNPRAYDNMMGEVRGDRNHYPNLLEDGVQGEGNMLLYVNGFAEGVSTVYELEMPTTFSLLPDTDNEPNVVWFYKNDAIFSSKVSGAERLDNGNTLICEGDFGFWEVTPEKELVWKYNGGEGSFFWRAYDYEVDDPVLASFGL</sequence>
<evidence type="ECO:0000256" key="1">
    <source>
        <dbReference type="SAM" id="SignalP"/>
    </source>
</evidence>
<accession>A0A2T6C5I9</accession>
<dbReference type="PANTHER" id="PTHR35340">
    <property type="entry name" value="PQQ ENZYME REPEAT PROTEIN-RELATED"/>
    <property type="match status" value="1"/>
</dbReference>
<proteinExistence type="predicted"/>
<dbReference type="InterPro" id="IPR010262">
    <property type="entry name" value="Arylsulfotransferase_bact"/>
</dbReference>
<dbReference type="AlphaFoldDB" id="A0A2T6C5I9"/>
<keyword evidence="3" id="KW-1185">Reference proteome</keyword>
<dbReference type="GO" id="GO:0004062">
    <property type="term" value="F:aryl sulfotransferase activity"/>
    <property type="evidence" value="ECO:0007669"/>
    <property type="project" value="InterPro"/>
</dbReference>
<feature type="signal peptide" evidence="1">
    <location>
        <begin position="1"/>
        <end position="22"/>
    </location>
</feature>
<dbReference type="PANTHER" id="PTHR35340:SF5">
    <property type="entry name" value="ASST-DOMAIN-CONTAINING PROTEIN"/>
    <property type="match status" value="1"/>
</dbReference>
<keyword evidence="1" id="KW-0732">Signal</keyword>
<dbReference type="OrthoDB" id="264813at2"/>
<protein>
    <submittedName>
        <fullName evidence="2">Arylsulfotransferase ASST</fullName>
    </submittedName>
</protein>
<evidence type="ECO:0000313" key="3">
    <source>
        <dbReference type="Proteomes" id="UP000244090"/>
    </source>
</evidence>
<organism evidence="2 3">
    <name type="scientific">Kordia periserrulae</name>
    <dbReference type="NCBI Taxonomy" id="701523"/>
    <lineage>
        <taxon>Bacteria</taxon>
        <taxon>Pseudomonadati</taxon>
        <taxon>Bacteroidota</taxon>
        <taxon>Flavobacteriia</taxon>
        <taxon>Flavobacteriales</taxon>
        <taxon>Flavobacteriaceae</taxon>
        <taxon>Kordia</taxon>
    </lineage>
</organism>
<dbReference type="SUPFAM" id="SSF63829">
    <property type="entry name" value="Calcium-dependent phosphotriesterase"/>
    <property type="match status" value="1"/>
</dbReference>
<name>A0A2T6C5I9_9FLAO</name>
<keyword evidence="2" id="KW-0808">Transferase</keyword>
<comment type="caution">
    <text evidence="2">The sequence shown here is derived from an EMBL/GenBank/DDBJ whole genome shotgun (WGS) entry which is preliminary data.</text>
</comment>